<dbReference type="Proteomes" id="UP000664628">
    <property type="component" value="Unassembled WGS sequence"/>
</dbReference>
<keyword evidence="2" id="KW-1185">Reference proteome</keyword>
<dbReference type="Gene3D" id="2.60.120.10">
    <property type="entry name" value="Jelly Rolls"/>
    <property type="match status" value="1"/>
</dbReference>
<dbReference type="EMBL" id="JAFMYW010000009">
    <property type="protein sequence ID" value="MBO0952003.1"/>
    <property type="molecule type" value="Genomic_DNA"/>
</dbReference>
<dbReference type="PANTHER" id="PTHR43212:SF3">
    <property type="entry name" value="QUERCETIN 2,3-DIOXYGENASE"/>
    <property type="match status" value="1"/>
</dbReference>
<name>A0ABS3JRC0_9BACT</name>
<dbReference type="PANTHER" id="PTHR43212">
    <property type="entry name" value="QUERCETIN 2,3-DIOXYGENASE"/>
    <property type="match status" value="1"/>
</dbReference>
<evidence type="ECO:0000313" key="2">
    <source>
        <dbReference type="Proteomes" id="UP000664628"/>
    </source>
</evidence>
<gene>
    <name evidence="1" type="ORF">J2I46_25700</name>
</gene>
<evidence type="ECO:0000313" key="1">
    <source>
        <dbReference type="EMBL" id="MBO0952003.1"/>
    </source>
</evidence>
<dbReference type="InterPro" id="IPR012093">
    <property type="entry name" value="Pirin"/>
</dbReference>
<dbReference type="InterPro" id="IPR014710">
    <property type="entry name" value="RmlC-like_jellyroll"/>
</dbReference>
<proteinExistence type="predicted"/>
<accession>A0ABS3JRC0</accession>
<reference evidence="1 2" key="1">
    <citation type="submission" date="2021-03" db="EMBL/GenBank/DDBJ databases">
        <title>Fibrella sp. HMF5405 genome sequencing and assembly.</title>
        <authorList>
            <person name="Kang H."/>
            <person name="Kim H."/>
            <person name="Bae S."/>
            <person name="Joh K."/>
        </authorList>
    </citation>
    <scope>NUCLEOTIDE SEQUENCE [LARGE SCALE GENOMIC DNA]</scope>
    <source>
        <strain evidence="1 2">HMF5405</strain>
    </source>
</reference>
<organism evidence="1 2">
    <name type="scientific">Fibrella forsythiae</name>
    <dbReference type="NCBI Taxonomy" id="2817061"/>
    <lineage>
        <taxon>Bacteria</taxon>
        <taxon>Pseudomonadati</taxon>
        <taxon>Bacteroidota</taxon>
        <taxon>Cytophagia</taxon>
        <taxon>Cytophagales</taxon>
        <taxon>Spirosomataceae</taxon>
        <taxon>Fibrella</taxon>
    </lineage>
</organism>
<protein>
    <submittedName>
        <fullName evidence="1">Pirin</fullName>
    </submittedName>
</protein>
<dbReference type="SUPFAM" id="SSF51182">
    <property type="entry name" value="RmlC-like cupins"/>
    <property type="match status" value="1"/>
</dbReference>
<sequence>MNNQSQAQIFLADGRGRSETDTFRSYHTFNFGRYVAEGREPFGKLYLLNDDMLRPETSLSLTVEQPTDVVLMPIVGGLEYVSEGETHFLEPGQAGIVSLRAGMTYTVTNPYPTELINYLQLWFASSETGTTPAVRQVVFDLTTPNTLLPFLSNVPGEPQGFIGRFAGRVDGTYLIKSVQAGEPKRVFVFVLQGAFEVANRLMHEKDGLSLTYQEDDVLEFEALSNDAVLLITTC</sequence>
<comment type="caution">
    <text evidence="1">The sequence shown here is derived from an EMBL/GenBank/DDBJ whole genome shotgun (WGS) entry which is preliminary data.</text>
</comment>
<dbReference type="InterPro" id="IPR011051">
    <property type="entry name" value="RmlC_Cupin_sf"/>
</dbReference>
<dbReference type="RefSeq" id="WP_207331951.1">
    <property type="nucleotide sequence ID" value="NZ_JAFMYW010000009.1"/>
</dbReference>